<dbReference type="PANTHER" id="PTHR38340:SF1">
    <property type="entry name" value="S-LAYER PROTEIN"/>
    <property type="match status" value="1"/>
</dbReference>
<evidence type="ECO:0000256" key="2">
    <source>
        <dbReference type="ARBA" id="ARBA00022525"/>
    </source>
</evidence>
<dbReference type="Proteomes" id="UP000681155">
    <property type="component" value="Chromosome"/>
</dbReference>
<reference evidence="5 6" key="1">
    <citation type="submission" date="2021-05" db="EMBL/GenBank/DDBJ databases">
        <title>Complete genome of the cytokinin-producing biocontrol strain Pseudomonas fluorescens G20-18.</title>
        <authorList>
            <person name="Nielsen T.K."/>
            <person name="Mekureyaw M.F."/>
            <person name="Hansen L.H."/>
            <person name="Nicolaisen M.H."/>
            <person name="Roitsch T.G."/>
            <person name="Hennessy R.C."/>
        </authorList>
    </citation>
    <scope>NUCLEOTIDE SEQUENCE [LARGE SCALE GENOMIC DNA]</scope>
    <source>
        <strain evidence="5 6">G20-18</strain>
    </source>
</reference>
<dbReference type="NCBIfam" id="TIGR03661">
    <property type="entry name" value="T1SS_VCA0849"/>
    <property type="match status" value="1"/>
</dbReference>
<dbReference type="PROSITE" id="PS00330">
    <property type="entry name" value="HEMOLYSIN_CALCIUM"/>
    <property type="match status" value="1"/>
</dbReference>
<dbReference type="Pfam" id="PF00353">
    <property type="entry name" value="HemolysinCabind"/>
    <property type="match status" value="2"/>
</dbReference>
<dbReference type="InterPro" id="IPR047777">
    <property type="entry name" value="LapA-like_RM"/>
</dbReference>
<evidence type="ECO:0000256" key="4">
    <source>
        <dbReference type="SAM" id="MobiDB-lite"/>
    </source>
</evidence>
<keyword evidence="2" id="KW-0964">Secreted</keyword>
<name>A0ABX8F166_9PSED</name>
<dbReference type="InterPro" id="IPR019960">
    <property type="entry name" value="T1SS_VCA0849"/>
</dbReference>
<dbReference type="PANTHER" id="PTHR38340">
    <property type="entry name" value="S-LAYER PROTEIN"/>
    <property type="match status" value="1"/>
</dbReference>
<dbReference type="RefSeq" id="WP_214381425.1">
    <property type="nucleotide sequence ID" value="NZ_CP075566.1"/>
</dbReference>
<dbReference type="InterPro" id="IPR011049">
    <property type="entry name" value="Serralysin-like_metalloprot_C"/>
</dbReference>
<dbReference type="Pfam" id="PF17963">
    <property type="entry name" value="Big_9"/>
    <property type="match status" value="3"/>
</dbReference>
<dbReference type="SUPFAM" id="SSF51120">
    <property type="entry name" value="beta-Roll"/>
    <property type="match status" value="2"/>
</dbReference>
<dbReference type="InterPro" id="IPR001343">
    <property type="entry name" value="Hemolysn_Ca-bd"/>
</dbReference>
<feature type="region of interest" description="Disordered" evidence="4">
    <location>
        <begin position="104"/>
        <end position="133"/>
    </location>
</feature>
<feature type="compositionally biased region" description="Gly residues" evidence="4">
    <location>
        <begin position="120"/>
        <end position="133"/>
    </location>
</feature>
<evidence type="ECO:0000256" key="3">
    <source>
        <dbReference type="ARBA" id="ARBA00022837"/>
    </source>
</evidence>
<evidence type="ECO:0000313" key="6">
    <source>
        <dbReference type="Proteomes" id="UP000681155"/>
    </source>
</evidence>
<dbReference type="NCBIfam" id="NF033682">
    <property type="entry name" value="retention_LapA"/>
    <property type="match status" value="1"/>
</dbReference>
<keyword evidence="6" id="KW-1185">Reference proteome</keyword>
<proteinExistence type="predicted"/>
<evidence type="ECO:0000313" key="5">
    <source>
        <dbReference type="EMBL" id="QVW24814.1"/>
    </source>
</evidence>
<dbReference type="InterPro" id="IPR018511">
    <property type="entry name" value="Hemolysin-typ_Ca-bd_CS"/>
</dbReference>
<evidence type="ECO:0000256" key="1">
    <source>
        <dbReference type="ARBA" id="ARBA00004613"/>
    </source>
</evidence>
<accession>A0ABX8F166</accession>
<sequence length="1457" mass="146714">MATLIGIVSKVIGQVFAEASNGTRRALVEGDRLFAGDQLVTGAEGAVAVHLQNGQELTLGRGSSLQMNSQLLGHQVPHVETAEAATPTQAQLSDVERVQKAIAAGDDPTQTAEATAAGPGTSGAPGGESGGGHSFVLLEEVAGRVDPTIGFPTAGFNGIPEFPLERLAGDPDNGGNAAAAPIGADTPDVPNDPETPDHPVTLNGLDVEGGELTVYEKNLTYGTDPDHPALTQTGTFTVSAPDGLQTLTVGGIAVVTAGVAAGFPQSADTWHGSTLTITGYDPATGVVTYSYTLNYDSDHPNAGGANSISENFDVVATDTDGSTATGQINVNIVDDTPNANPDATSVTEGGVVSGNVLWNDVAGADGPLLGGGVVGVRAGSDTSTPVNGGLNTQINGTYGYLTLDAQGNAEYHSNPNAVNGPGATDVFTYTLRDNDGDESTTTITIDVNNSCINNPVTLNGLDVEGGELTVYEKNLTYGTDPDAPALTQTGTFTVSAPDGLQTLTVGGIAVVTAGVAAGFPQSADTWHGSTLTITGYDPATGVVTYSYTLNYDSDHPNAGGANSISENFDVVATDTDGSTATGQINVNIVDDTPNANPDATSVTEGGVVSGNVLWNDVAGADGPLLGGGVVGVRAGSDTSTPVNGGLNTQINGTYGYLTLDAQGNAEYHSNPNAVNGPGATDVFTYTLRDNDGDESTTTITIDVNNGCITPVTLDGLDACGGELTVYEKNLTYGTDPDHPALTQTGTFTVNAPDGLQTLTVGGIAVVTAGVAAGFPQSADTWHGSTLTITGYDPATGVVTYSYTLNYDSDHPNAGGANSISENFDVVATGTNGSTATGQLDVNIVDDTPNANPDATSVTEGGVVSGNVLWNDVAGADGPLLGGGVVGVRAGSDTSTPVNGGLNTQINGTYGYLTLDAQGNAEYHSNPNAVNGPGATDVFTYTLRDNDGDESTTTITIDVNNGCINPSSDNGVTVITNVLSGSVTVPGDVLLANDTDANPLTASPTTFNTGWIAKGADFTGSNQNYSCIGGNAQSVTIARSAFVANTAAMTAVLVVSGALGEVRHNSTNDEDRITVTLKQGETLNLDHNLAAGHVALEYSVNGGAFIAIGDGQTITAASDGTYQIHITNIDNDGPGHSGKGAENYQLTLTVDYSGAHNTTPDYHGTYTVNDHHGGSDNAGVTITYQDGHTLTGTAGDDVLVAGTGDNVINAGDGNDVLSAGAGNNELHGGAGNDLLYSGPGNDLLDGGTGLDTASYAHATAGVKVDLSLLSAQNTQGAGTDTLTAIENLTGSDFDDKLTGDNHNNIITGGLGNDVLNGGGGDDLLIGGLGNNTLTGGAGVDTFQWLKGNSGHDVVTDFTPGTDKLDLSQLLQGENGTAASLDDYLHFKVTGSGDSLVTSIDVSGMAGAAPNQTIDLAGVDLASHYGVAPGAGGVIAGGADTATIINGMLNDHSLKVDTV</sequence>
<dbReference type="EMBL" id="CP075566">
    <property type="protein sequence ID" value="QVW24814.1"/>
    <property type="molecule type" value="Genomic_DNA"/>
</dbReference>
<keyword evidence="3" id="KW-0106">Calcium</keyword>
<dbReference type="PRINTS" id="PR00313">
    <property type="entry name" value="CABNDNGRPT"/>
</dbReference>
<dbReference type="InterPro" id="IPR050557">
    <property type="entry name" value="RTX_toxin/Mannuronan_C5-epim"/>
</dbReference>
<comment type="subcellular location">
    <subcellularLocation>
        <location evidence="1">Secreted</location>
    </subcellularLocation>
</comment>
<protein>
    <submittedName>
        <fullName evidence="5">Retention module-containing protein</fullName>
    </submittedName>
</protein>
<dbReference type="Gene3D" id="2.150.10.10">
    <property type="entry name" value="Serralysin-like metalloprotease, C-terminal"/>
    <property type="match status" value="2"/>
</dbReference>
<organism evidence="5 6">
    <name type="scientific">Pseudomonas hormoni</name>
    <dbReference type="NCBI Taxonomy" id="3093767"/>
    <lineage>
        <taxon>Bacteria</taxon>
        <taxon>Pseudomonadati</taxon>
        <taxon>Pseudomonadota</taxon>
        <taxon>Gammaproteobacteria</taxon>
        <taxon>Pseudomonadales</taxon>
        <taxon>Pseudomonadaceae</taxon>
        <taxon>Pseudomonas</taxon>
    </lineage>
</organism>
<gene>
    <name evidence="5" type="ORF">KJF94_04310</name>
</gene>